<feature type="region of interest" description="Disordered" evidence="1">
    <location>
        <begin position="1"/>
        <end position="35"/>
    </location>
</feature>
<keyword evidence="2" id="KW-0472">Membrane</keyword>
<dbReference type="InterPro" id="IPR029787">
    <property type="entry name" value="Nucleotide_cyclase"/>
</dbReference>
<accession>A0ABP6SU81</accession>
<dbReference type="PROSITE" id="PS50887">
    <property type="entry name" value="GGDEF"/>
    <property type="match status" value="1"/>
</dbReference>
<comment type="caution">
    <text evidence="4">The sequence shown here is derived from an EMBL/GenBank/DDBJ whole genome shotgun (WGS) entry which is preliminary data.</text>
</comment>
<dbReference type="Gene3D" id="3.30.70.270">
    <property type="match status" value="1"/>
</dbReference>
<evidence type="ECO:0000256" key="2">
    <source>
        <dbReference type="SAM" id="Phobius"/>
    </source>
</evidence>
<feature type="transmembrane region" description="Helical" evidence="2">
    <location>
        <begin position="163"/>
        <end position="183"/>
    </location>
</feature>
<dbReference type="InterPro" id="IPR043128">
    <property type="entry name" value="Rev_trsase/Diguanyl_cyclase"/>
</dbReference>
<dbReference type="PANTHER" id="PTHR46663">
    <property type="entry name" value="DIGUANYLATE CYCLASE DGCT-RELATED"/>
    <property type="match status" value="1"/>
</dbReference>
<evidence type="ECO:0000259" key="3">
    <source>
        <dbReference type="PROSITE" id="PS50887"/>
    </source>
</evidence>
<dbReference type="PANTHER" id="PTHR46663:SF2">
    <property type="entry name" value="GGDEF DOMAIN-CONTAINING PROTEIN"/>
    <property type="match status" value="1"/>
</dbReference>
<dbReference type="InterPro" id="IPR000160">
    <property type="entry name" value="GGDEF_dom"/>
</dbReference>
<dbReference type="InterPro" id="IPR052163">
    <property type="entry name" value="DGC-Regulatory_Protein"/>
</dbReference>
<feature type="transmembrane region" description="Helical" evidence="2">
    <location>
        <begin position="49"/>
        <end position="68"/>
    </location>
</feature>
<protein>
    <recommendedName>
        <fullName evidence="3">GGDEF domain-containing protein</fullName>
    </recommendedName>
</protein>
<sequence>MRQRRVAKGSEMRFRRAGRGRPRSPAGPPVPENAGELDALHQRRRTTELTGIGVGVVGFLLVALTWSIRGLLPRELAEVAPLSSSLFAPLTLAVCAAGVLGLRSIRNSRRYAQVGVLQIALSVGAVLAAVVVMPVTSRGAAACLIVLPILVAGIRFGRRGALLTWACGVVGHAVVSVVVAVVAEHRIATGRATEAAITGWMFAAVLGFIAAWTVGSQSAAVDRHLAALAAARDALQHQATHDALTGLANRGVLYGPCAALHDAGALLGIDLDGFKGVNDTYGHATGDAVLCAVANRLRACVGPEDLVVRMGGDEFVVVLRGANRDVAESVADRIRAAVTLPVPTADGPLSVGVSVGIAVAQGPGLWDVDALAAQADARMYAEKAAHRR</sequence>
<dbReference type="SUPFAM" id="SSF55073">
    <property type="entry name" value="Nucleotide cyclase"/>
    <property type="match status" value="1"/>
</dbReference>
<evidence type="ECO:0000313" key="5">
    <source>
        <dbReference type="Proteomes" id="UP001501676"/>
    </source>
</evidence>
<feature type="transmembrane region" description="Helical" evidence="2">
    <location>
        <begin position="114"/>
        <end position="133"/>
    </location>
</feature>
<keyword evidence="2" id="KW-0812">Transmembrane</keyword>
<dbReference type="SMART" id="SM00267">
    <property type="entry name" value="GGDEF"/>
    <property type="match status" value="1"/>
</dbReference>
<feature type="transmembrane region" description="Helical" evidence="2">
    <location>
        <begin position="80"/>
        <end position="102"/>
    </location>
</feature>
<gene>
    <name evidence="4" type="ORF">GCM10020369_16920</name>
</gene>
<proteinExistence type="predicted"/>
<organism evidence="4 5">
    <name type="scientific">Cryptosporangium minutisporangium</name>
    <dbReference type="NCBI Taxonomy" id="113569"/>
    <lineage>
        <taxon>Bacteria</taxon>
        <taxon>Bacillati</taxon>
        <taxon>Actinomycetota</taxon>
        <taxon>Actinomycetes</taxon>
        <taxon>Cryptosporangiales</taxon>
        <taxon>Cryptosporangiaceae</taxon>
        <taxon>Cryptosporangium</taxon>
    </lineage>
</organism>
<feature type="transmembrane region" description="Helical" evidence="2">
    <location>
        <begin position="139"/>
        <end position="156"/>
    </location>
</feature>
<dbReference type="CDD" id="cd01949">
    <property type="entry name" value="GGDEF"/>
    <property type="match status" value="1"/>
</dbReference>
<keyword evidence="5" id="KW-1185">Reference proteome</keyword>
<reference evidence="5" key="1">
    <citation type="journal article" date="2019" name="Int. J. Syst. Evol. Microbiol.">
        <title>The Global Catalogue of Microorganisms (GCM) 10K type strain sequencing project: providing services to taxonomists for standard genome sequencing and annotation.</title>
        <authorList>
            <consortium name="The Broad Institute Genomics Platform"/>
            <consortium name="The Broad Institute Genome Sequencing Center for Infectious Disease"/>
            <person name="Wu L."/>
            <person name="Ma J."/>
        </authorList>
    </citation>
    <scope>NUCLEOTIDE SEQUENCE [LARGE SCALE GENOMIC DNA]</scope>
    <source>
        <strain evidence="5">JCM 9458</strain>
    </source>
</reference>
<evidence type="ECO:0000256" key="1">
    <source>
        <dbReference type="SAM" id="MobiDB-lite"/>
    </source>
</evidence>
<feature type="domain" description="GGDEF" evidence="3">
    <location>
        <begin position="262"/>
        <end position="388"/>
    </location>
</feature>
<dbReference type="Pfam" id="PF00990">
    <property type="entry name" value="GGDEF"/>
    <property type="match status" value="1"/>
</dbReference>
<keyword evidence="2" id="KW-1133">Transmembrane helix</keyword>
<feature type="transmembrane region" description="Helical" evidence="2">
    <location>
        <begin position="195"/>
        <end position="215"/>
    </location>
</feature>
<evidence type="ECO:0000313" key="4">
    <source>
        <dbReference type="EMBL" id="GAA3385021.1"/>
    </source>
</evidence>
<dbReference type="NCBIfam" id="TIGR00254">
    <property type="entry name" value="GGDEF"/>
    <property type="match status" value="1"/>
</dbReference>
<name>A0ABP6SU81_9ACTN</name>
<dbReference type="EMBL" id="BAAAYN010000011">
    <property type="protein sequence ID" value="GAA3385021.1"/>
    <property type="molecule type" value="Genomic_DNA"/>
</dbReference>
<dbReference type="Proteomes" id="UP001501676">
    <property type="component" value="Unassembled WGS sequence"/>
</dbReference>